<dbReference type="Gramene" id="OB11G11520.1">
    <property type="protein sequence ID" value="OB11G11520.1"/>
    <property type="gene ID" value="OB11G11520"/>
</dbReference>
<protein>
    <submittedName>
        <fullName evidence="1">Uncharacterized protein</fullName>
    </submittedName>
</protein>
<evidence type="ECO:0000313" key="2">
    <source>
        <dbReference type="Proteomes" id="UP000006038"/>
    </source>
</evidence>
<reference evidence="1" key="2">
    <citation type="submission" date="2013-04" db="UniProtKB">
        <authorList>
            <consortium name="EnsemblPlants"/>
        </authorList>
    </citation>
    <scope>IDENTIFICATION</scope>
</reference>
<evidence type="ECO:0000313" key="1">
    <source>
        <dbReference type="EnsemblPlants" id="OB11G11520.1"/>
    </source>
</evidence>
<organism evidence="1">
    <name type="scientific">Oryza brachyantha</name>
    <name type="common">malo sina</name>
    <dbReference type="NCBI Taxonomy" id="4533"/>
    <lineage>
        <taxon>Eukaryota</taxon>
        <taxon>Viridiplantae</taxon>
        <taxon>Streptophyta</taxon>
        <taxon>Embryophyta</taxon>
        <taxon>Tracheophyta</taxon>
        <taxon>Spermatophyta</taxon>
        <taxon>Magnoliopsida</taxon>
        <taxon>Liliopsida</taxon>
        <taxon>Poales</taxon>
        <taxon>Poaceae</taxon>
        <taxon>BOP clade</taxon>
        <taxon>Oryzoideae</taxon>
        <taxon>Oryzeae</taxon>
        <taxon>Oryzinae</taxon>
        <taxon>Oryza</taxon>
    </lineage>
</organism>
<name>J3N5R6_ORYBR</name>
<dbReference type="HOGENOM" id="CLU_2546227_0_0_1"/>
<accession>J3N5R6</accession>
<dbReference type="Proteomes" id="UP000006038">
    <property type="component" value="Chromosome 11"/>
</dbReference>
<dbReference type="AlphaFoldDB" id="J3N5R6"/>
<reference evidence="1" key="1">
    <citation type="journal article" date="2013" name="Nat. Commun.">
        <title>Whole-genome sequencing of Oryza brachyantha reveals mechanisms underlying Oryza genome evolution.</title>
        <authorList>
            <person name="Chen J."/>
            <person name="Huang Q."/>
            <person name="Gao D."/>
            <person name="Wang J."/>
            <person name="Lang Y."/>
            <person name="Liu T."/>
            <person name="Li B."/>
            <person name="Bai Z."/>
            <person name="Luis Goicoechea J."/>
            <person name="Liang C."/>
            <person name="Chen C."/>
            <person name="Zhang W."/>
            <person name="Sun S."/>
            <person name="Liao Y."/>
            <person name="Zhang X."/>
            <person name="Yang L."/>
            <person name="Song C."/>
            <person name="Wang M."/>
            <person name="Shi J."/>
            <person name="Liu G."/>
            <person name="Liu J."/>
            <person name="Zhou H."/>
            <person name="Zhou W."/>
            <person name="Yu Q."/>
            <person name="An N."/>
            <person name="Chen Y."/>
            <person name="Cai Q."/>
            <person name="Wang B."/>
            <person name="Liu B."/>
            <person name="Min J."/>
            <person name="Huang Y."/>
            <person name="Wu H."/>
            <person name="Li Z."/>
            <person name="Zhang Y."/>
            <person name="Yin Y."/>
            <person name="Song W."/>
            <person name="Jiang J."/>
            <person name="Jackson S.A."/>
            <person name="Wing R.A."/>
            <person name="Wang J."/>
            <person name="Chen M."/>
        </authorList>
    </citation>
    <scope>NUCLEOTIDE SEQUENCE [LARGE SCALE GENOMIC DNA]</scope>
    <source>
        <strain evidence="1">cv. IRGC 101232</strain>
    </source>
</reference>
<proteinExistence type="predicted"/>
<keyword evidence="2" id="KW-1185">Reference proteome</keyword>
<sequence>MEPGLVPHDNLSTIQPRDELCALMAVGTYPEVLDDPDGCSWFESNESKGNDEPLAVLGQCIRLVLLFDIKQHRCGARSVLMPT</sequence>
<dbReference type="EnsemblPlants" id="OB11G11520.1">
    <property type="protein sequence ID" value="OB11G11520.1"/>
    <property type="gene ID" value="OB11G11520"/>
</dbReference>